<organism evidence="8 9">
    <name type="scientific">Nonomuraea mangrovi</name>
    <dbReference type="NCBI Taxonomy" id="2316207"/>
    <lineage>
        <taxon>Bacteria</taxon>
        <taxon>Bacillati</taxon>
        <taxon>Actinomycetota</taxon>
        <taxon>Actinomycetes</taxon>
        <taxon>Streptosporangiales</taxon>
        <taxon>Streptosporangiaceae</taxon>
        <taxon>Nonomuraea</taxon>
    </lineage>
</organism>
<dbReference type="SMART" id="SM00028">
    <property type="entry name" value="TPR"/>
    <property type="match status" value="7"/>
</dbReference>
<dbReference type="SMART" id="SM00862">
    <property type="entry name" value="Trans_reg_C"/>
    <property type="match status" value="1"/>
</dbReference>
<evidence type="ECO:0000256" key="2">
    <source>
        <dbReference type="ARBA" id="ARBA00023015"/>
    </source>
</evidence>
<sequence>MEARVEIGILGTLEVLVDGVPAALGGHQRAAILAVLLLHHGDVLSADQLIDQVWAGRPPRSATNTLHAHVSRLRRTLGGTALLQSHGPGYRLVIDPERVDAHRFESLVTRGRDELAKQDWSEAVTVLDSALALWRGPALADFGADPWAQFDAIRLEELRYAAEEGRTDAELALGRHAEVLPRLEQRVARHPLRERSAAQLMTALYRCGRQGEALNVYERVRRVLADELGVDPAPTLQALHQAVLTHDPSLTAPAHTQGAAPSRSARPSAPRRVSNLPARNRVFSGREDLLAELGRALASSRAVALYGLAGVGKTQAAVEYAHRNAADYDVTWRASAAEPLALAGAMEDLALRLGVRERADRGELVTALRDRLAGMGRWLIVLDDVEDASLLERLLPDGGEGHVIITSRNPAWGLHAVPLRIDPFSREESVAFLERRLGLPGRSSGAPELADQLGDLPFALEQAAAYSEQTGMTFEEYADLFRRRADKLLSRAGERDQTFSTAWQLAFERVRAASASATELLYLCACLGGDGLSLRLLRGLAGVLPPALEAAVADEVGLQDAIAHLLRHSLVDRDRGRLRMHKMVSVAAMATLSREGRQEWLLRGVHLVEATAPADPENPTNWPHWDEVLPGLIHLAGQSDNLDTVPPALPQLLCGAGRYLTTRAAFDRAAWLFETSLTLLRRAGGSDSDLAAVLTEQGKLLEVVGDLEGARTAQEQALTLAEGAFGPEHPGVAYVLKRLGDVLVCQRRLPEARQTLERGHGILAARDDADGRELARIGRDLGFAAWLAGDLAAAQQWLTRSLTASRSLLDPGHPDVAHALSGLGLVLQDAGRAEEAIKLQEQALALLAGVYGEEHPEVAHTLDKLGYALRLVGRFDEARMSHERALAILEACYGPVHGEVGMPLTNLGLVYQDIGDHDMAQAHQERAMSVFSSVFGPDHPHAQLGARRLGVARLLGGRVVEARELLERAVSGTERALGPGHPDVGRALLDLAAVHEHLDDLAAAAECRTRAERILSAAYGPDALQSGGGSPSLPAGSG</sequence>
<dbReference type="InterPro" id="IPR005158">
    <property type="entry name" value="BTAD"/>
</dbReference>
<feature type="compositionally biased region" description="Low complexity" evidence="6">
    <location>
        <begin position="259"/>
        <end position="272"/>
    </location>
</feature>
<dbReference type="CDD" id="cd15831">
    <property type="entry name" value="BTAD"/>
    <property type="match status" value="1"/>
</dbReference>
<keyword evidence="9" id="KW-1185">Reference proteome</keyword>
<dbReference type="SMART" id="SM01043">
    <property type="entry name" value="BTAD"/>
    <property type="match status" value="1"/>
</dbReference>
<evidence type="ECO:0000256" key="6">
    <source>
        <dbReference type="SAM" id="MobiDB-lite"/>
    </source>
</evidence>
<dbReference type="PANTHER" id="PTHR35807:SF1">
    <property type="entry name" value="TRANSCRIPTIONAL REGULATOR REDD"/>
    <property type="match status" value="1"/>
</dbReference>
<dbReference type="CDD" id="cd00383">
    <property type="entry name" value="trans_reg_C"/>
    <property type="match status" value="1"/>
</dbReference>
<dbReference type="InterPro" id="IPR016032">
    <property type="entry name" value="Sig_transdc_resp-reg_C-effctor"/>
</dbReference>
<dbReference type="InterPro" id="IPR019734">
    <property type="entry name" value="TPR_rpt"/>
</dbReference>
<proteinExistence type="inferred from homology"/>
<dbReference type="Gene3D" id="3.40.50.300">
    <property type="entry name" value="P-loop containing nucleotide triphosphate hydrolases"/>
    <property type="match status" value="1"/>
</dbReference>
<dbReference type="InterPro" id="IPR002182">
    <property type="entry name" value="NB-ARC"/>
</dbReference>
<feature type="domain" description="OmpR/PhoB-type" evidence="7">
    <location>
        <begin position="1"/>
        <end position="94"/>
    </location>
</feature>
<dbReference type="EMBL" id="JBHUFV010000061">
    <property type="protein sequence ID" value="MFD1937496.1"/>
    <property type="molecule type" value="Genomic_DNA"/>
</dbReference>
<evidence type="ECO:0000256" key="3">
    <source>
        <dbReference type="ARBA" id="ARBA00023125"/>
    </source>
</evidence>
<dbReference type="Pfam" id="PF13424">
    <property type="entry name" value="TPR_12"/>
    <property type="match status" value="4"/>
</dbReference>
<reference evidence="9" key="1">
    <citation type="journal article" date="2019" name="Int. J. Syst. Evol. Microbiol.">
        <title>The Global Catalogue of Microorganisms (GCM) 10K type strain sequencing project: providing services to taxonomists for standard genome sequencing and annotation.</title>
        <authorList>
            <consortium name="The Broad Institute Genomics Platform"/>
            <consortium name="The Broad Institute Genome Sequencing Center for Infectious Disease"/>
            <person name="Wu L."/>
            <person name="Ma J."/>
        </authorList>
    </citation>
    <scope>NUCLEOTIDE SEQUENCE [LARGE SCALE GENOMIC DNA]</scope>
    <source>
        <strain evidence="9">ICMP 6774ER</strain>
    </source>
</reference>
<protein>
    <submittedName>
        <fullName evidence="8">FxSxx-COOH system tetratricopeptide repeat protein</fullName>
    </submittedName>
</protein>
<feature type="DNA-binding region" description="OmpR/PhoB-type" evidence="5">
    <location>
        <begin position="1"/>
        <end position="94"/>
    </location>
</feature>
<dbReference type="InterPro" id="IPR001867">
    <property type="entry name" value="OmpR/PhoB-type_DNA-bd"/>
</dbReference>
<evidence type="ECO:0000313" key="8">
    <source>
        <dbReference type="EMBL" id="MFD1937496.1"/>
    </source>
</evidence>
<accession>A0ABW4T9N4</accession>
<dbReference type="Pfam" id="PF03704">
    <property type="entry name" value="BTAD"/>
    <property type="match status" value="1"/>
</dbReference>
<dbReference type="InterPro" id="IPR051677">
    <property type="entry name" value="AfsR-DnrI-RedD_regulator"/>
</dbReference>
<feature type="region of interest" description="Disordered" evidence="6">
    <location>
        <begin position="250"/>
        <end position="277"/>
    </location>
</feature>
<dbReference type="Pfam" id="PF25000">
    <property type="entry name" value="DUF7779"/>
    <property type="match status" value="1"/>
</dbReference>
<evidence type="ECO:0000256" key="5">
    <source>
        <dbReference type="PROSITE-ProRule" id="PRU01091"/>
    </source>
</evidence>
<dbReference type="Proteomes" id="UP001597368">
    <property type="component" value="Unassembled WGS sequence"/>
</dbReference>
<keyword evidence="2" id="KW-0805">Transcription regulation</keyword>
<evidence type="ECO:0000259" key="7">
    <source>
        <dbReference type="PROSITE" id="PS51755"/>
    </source>
</evidence>
<dbReference type="Gene3D" id="1.10.10.10">
    <property type="entry name" value="Winged helix-like DNA-binding domain superfamily/Winged helix DNA-binding domain"/>
    <property type="match status" value="1"/>
</dbReference>
<dbReference type="PROSITE" id="PS51755">
    <property type="entry name" value="OMPR_PHOB"/>
    <property type="match status" value="1"/>
</dbReference>
<evidence type="ECO:0000313" key="9">
    <source>
        <dbReference type="Proteomes" id="UP001597368"/>
    </source>
</evidence>
<evidence type="ECO:0000256" key="4">
    <source>
        <dbReference type="ARBA" id="ARBA00023163"/>
    </source>
</evidence>
<dbReference type="NCBIfam" id="NF040586">
    <property type="entry name" value="FxSxx_TPR"/>
    <property type="match status" value="1"/>
</dbReference>
<dbReference type="InterPro" id="IPR011990">
    <property type="entry name" value="TPR-like_helical_dom_sf"/>
</dbReference>
<comment type="similarity">
    <text evidence="1">Belongs to the AfsR/DnrI/RedD regulatory family.</text>
</comment>
<dbReference type="PANTHER" id="PTHR35807">
    <property type="entry name" value="TRANSCRIPTIONAL REGULATOR REDD-RELATED"/>
    <property type="match status" value="1"/>
</dbReference>
<dbReference type="InterPro" id="IPR027417">
    <property type="entry name" value="P-loop_NTPase"/>
</dbReference>
<dbReference type="InterPro" id="IPR056681">
    <property type="entry name" value="DUF7779"/>
</dbReference>
<dbReference type="RefSeq" id="WP_379578734.1">
    <property type="nucleotide sequence ID" value="NZ_JBHUFV010000061.1"/>
</dbReference>
<dbReference type="Gene3D" id="1.25.40.10">
    <property type="entry name" value="Tetratricopeptide repeat domain"/>
    <property type="match status" value="4"/>
</dbReference>
<evidence type="ECO:0000256" key="1">
    <source>
        <dbReference type="ARBA" id="ARBA00005820"/>
    </source>
</evidence>
<dbReference type="Pfam" id="PF00931">
    <property type="entry name" value="NB-ARC"/>
    <property type="match status" value="1"/>
</dbReference>
<dbReference type="SUPFAM" id="SSF52540">
    <property type="entry name" value="P-loop containing nucleoside triphosphate hydrolases"/>
    <property type="match status" value="1"/>
</dbReference>
<name>A0ABW4T9N4_9ACTN</name>
<gene>
    <name evidence="8" type="primary">fxsT</name>
    <name evidence="8" type="ORF">ACFSKW_39105</name>
</gene>
<dbReference type="InterPro" id="IPR036388">
    <property type="entry name" value="WH-like_DNA-bd_sf"/>
</dbReference>
<keyword evidence="4" id="KW-0804">Transcription</keyword>
<dbReference type="Pfam" id="PF00486">
    <property type="entry name" value="Trans_reg_C"/>
    <property type="match status" value="1"/>
</dbReference>
<comment type="caution">
    <text evidence="8">The sequence shown here is derived from an EMBL/GenBank/DDBJ whole genome shotgun (WGS) entry which is preliminary data.</text>
</comment>
<dbReference type="SUPFAM" id="SSF48452">
    <property type="entry name" value="TPR-like"/>
    <property type="match status" value="4"/>
</dbReference>
<dbReference type="SUPFAM" id="SSF46894">
    <property type="entry name" value="C-terminal effector domain of the bipartite response regulators"/>
    <property type="match status" value="1"/>
</dbReference>
<keyword evidence="3 5" id="KW-0238">DNA-binding</keyword>